<reference evidence="1 2" key="1">
    <citation type="journal article" date="2016" name="Nat. Commun.">
        <title>Thousands of microbial genomes shed light on interconnected biogeochemical processes in an aquifer system.</title>
        <authorList>
            <person name="Anantharaman K."/>
            <person name="Brown C.T."/>
            <person name="Hug L.A."/>
            <person name="Sharon I."/>
            <person name="Castelle C.J."/>
            <person name="Probst A.J."/>
            <person name="Thomas B.C."/>
            <person name="Singh A."/>
            <person name="Wilkins M.J."/>
            <person name="Karaoz U."/>
            <person name="Brodie E.L."/>
            <person name="Williams K.H."/>
            <person name="Hubbard S.S."/>
            <person name="Banfield J.F."/>
        </authorList>
    </citation>
    <scope>NUCLEOTIDE SEQUENCE [LARGE SCALE GENOMIC DNA]</scope>
</reference>
<protein>
    <submittedName>
        <fullName evidence="1">Uncharacterized protein</fullName>
    </submittedName>
</protein>
<organism evidence="1 2">
    <name type="scientific">Candidatus Yanofskybacteria bacterium RIFCSPHIGHO2_01_FULL_45_42</name>
    <dbReference type="NCBI Taxonomy" id="1802671"/>
    <lineage>
        <taxon>Bacteria</taxon>
        <taxon>Candidatus Yanofskyibacteriota</taxon>
    </lineage>
</organism>
<gene>
    <name evidence="1" type="ORF">A2750_01390</name>
</gene>
<name>A0A1F8F646_9BACT</name>
<dbReference type="EMBL" id="MGJL01000011">
    <property type="protein sequence ID" value="OGN08088.1"/>
    <property type="molecule type" value="Genomic_DNA"/>
</dbReference>
<dbReference type="Proteomes" id="UP000178023">
    <property type="component" value="Unassembled WGS sequence"/>
</dbReference>
<comment type="caution">
    <text evidence="1">The sequence shown here is derived from an EMBL/GenBank/DDBJ whole genome shotgun (WGS) entry which is preliminary data.</text>
</comment>
<accession>A0A1F8F646</accession>
<evidence type="ECO:0000313" key="1">
    <source>
        <dbReference type="EMBL" id="OGN08088.1"/>
    </source>
</evidence>
<evidence type="ECO:0000313" key="2">
    <source>
        <dbReference type="Proteomes" id="UP000178023"/>
    </source>
</evidence>
<dbReference type="AlphaFoldDB" id="A0A1F8F646"/>
<sequence length="100" mass="11357">MPNIAKVTRLSAPSVFGLNDWAEKFVAQARKEASGESARLLEASRPLYKYIFPDGRVYSEKVQPQKISADQFLALQGEQGFWLTESLWKNSEIEEICSFL</sequence>
<proteinExistence type="predicted"/>